<comment type="caution">
    <text evidence="15">The sequence shown here is derived from an EMBL/GenBank/DDBJ whole genome shotgun (WGS) entry which is preliminary data.</text>
</comment>
<keyword evidence="10" id="KW-0539">Nucleus</keyword>
<dbReference type="Gene3D" id="3.30.1490.180">
    <property type="entry name" value="RNA polymerase ii"/>
    <property type="match status" value="1"/>
</dbReference>
<gene>
    <name evidence="15" type="ORF">BB561_004906</name>
</gene>
<dbReference type="PANTHER" id="PTHR19376:SF11">
    <property type="entry name" value="DNA-DIRECTED RNA POLYMERASE I SUBUNIT RPA1"/>
    <property type="match status" value="1"/>
</dbReference>
<dbReference type="Gene3D" id="1.10.357.120">
    <property type="match status" value="1"/>
</dbReference>
<sequence length="1670" mass="186590">MDISTPINSEIKRLDFTFYQSDEVKKISVKQIVNPVMLDILGNPTKGGLYDSSLGPFDMRSLCSTCSLDYRSCPGHFGHIELPTPVANTIIFDYLYRIVAGTCFICHHFKISKLDMLRLKSKLKLLNAGLLLEASQIDLMSPLEVDPSSQDDDQDVASENNSIEPSEKVKNTRLPAESFDDFSQRLIQFTTHAIFKNQHAKGNYKITTINQERTALIKSFYAKINRKLCDSCKAPSRNCRREGSLKVFLKEYNHKEKLVVSQILAQRLKLVSVDPNAKLSSINEAEILELLFKRKNNIKKKSYITDMFFIDQLLVSPSRYRPANVVNGQVMENSQNVYFGNILSVCVQLRDSVHIIENQTSTNFTERSSFERIVNQMIQLQQNVNNLIDNTKNPSANKGRTNQTPGIKQMLEKKQGLFRQNMMGKRVNFAARSVISPDPNLEPNEVGVPPVFACKLTFPESVNFNNVESLRKAVINGPEVWPGASAVQHEDGTVTSLARLSYESRVALANQLLTPQQNRNFGATLGNFLEADDSHKNKKVLRHLKNGDMVILNRQPTLHKPSMMAHKVRVLPGERTIRMHYVNCKTYNADFDGDEMNMHFPQTAIAAAEANEIALTDYQYLAPTSGDPLRGLIQDSVDAGVMITSRDTFFTKDEYNQMLYWAIKPENNSHLPEGKIITLPPTIFKPMPLWTGKQVISTVFANLTYGMNPPNIISKTKVPAKLWGKNGSEEGTIQILEGELLTGITDASQLGTAKNSMVHAVYELYGAKAAGKLLGILSRLFVCYLQHTGFSCGMDDLLLTSVGDRDRKDIISSGSEYGTEVARSFVGLEDSKLSISSEKYKSEFYKRMEEVLRSNEKLARLDGAMKGKMNNLTSKVIESAIPNNLVKPFPHNRMMLMTVSGAKGSQVNFSQISCCLGQQELEGRRVPLMVSGKSLPSFAPFDTSARAGGYISGRFLTGIKPQEFFFHCMAGREGLIDTAVKTANSGYLQRCIIKHLESLSVQYDYTVRATDGSILQFLYGEDALDVTKQKYLYNFTFAASNYKALRDRFKPHLVADYIDESAARSYNKRVTKKPHKYDPILSTLTPCRNLGSVSEQFYKALDNYINENPDNLITQTGKRSKPKKQSQDNTKHRLPPAMAVSNCTPETFRSLALLYYMNCLVDPGESVGLLAAQSVGEPSTQMTLNTFHLAGFGAKNVTLGIPRLREIIMTASATPSTPSMTLTLLPSISSSQTKKIAQGLSRLSLSDIVNKIEIREKLTQKSGSQYRSRHRDVKVILHLFPLKEIFAEYDLRVSSKKLSIEKVGDMAPSRSARKSDKDSDDEEDSDSLDVSGKNSSSSRLNKNSEDDEDNNDEFDEEIGDKTNSGYESYDDEDNDAQDIKKLQKNLNEILGSDEEMDDDGDQILNTDFDNKNLDRKSRLVESVPYVVDYLFIKNGTFPSDEHKRYDNSEDILSAKCSITLRFSSKTPKLLIINYAESACHKAVIREVSTVKSCFPGDDVKYKMKDGSEAMAPTIITEGANFRGIWEKSVMSVGNMTSSKASGEWIDLNKLYTNDISAILHTYGVEAARAAIQNEISTVFGVYHIEVDRRHLGLLADYMTFEGKYKPFNRVGIDSNVSPLAKMSFETTALFLRDACVHGDYDTLDGPSARIVVGRPVESGTGSFDVVVPLA</sequence>
<dbReference type="GO" id="GO:0003677">
    <property type="term" value="F:DNA binding"/>
    <property type="evidence" value="ECO:0007669"/>
    <property type="project" value="InterPro"/>
</dbReference>
<proteinExistence type="inferred from homology"/>
<protein>
    <recommendedName>
        <fullName evidence="12">DNA-directed RNA polymerase subunit</fullName>
        <ecNumber evidence="12">2.7.7.6</ecNumber>
    </recommendedName>
</protein>
<evidence type="ECO:0000256" key="9">
    <source>
        <dbReference type="ARBA" id="ARBA00023163"/>
    </source>
</evidence>
<evidence type="ECO:0000256" key="8">
    <source>
        <dbReference type="ARBA" id="ARBA00022842"/>
    </source>
</evidence>
<dbReference type="Proteomes" id="UP000245383">
    <property type="component" value="Unassembled WGS sequence"/>
</dbReference>
<feature type="compositionally biased region" description="Acidic residues" evidence="13">
    <location>
        <begin position="1345"/>
        <end position="1358"/>
    </location>
</feature>
<name>A0A2T9YDE4_9FUNG</name>
<dbReference type="Pfam" id="PF04998">
    <property type="entry name" value="RNA_pol_Rpb1_5"/>
    <property type="match status" value="1"/>
</dbReference>
<comment type="catalytic activity">
    <reaction evidence="11 12">
        <text>RNA(n) + a ribonucleoside 5'-triphosphate = RNA(n+1) + diphosphate</text>
        <dbReference type="Rhea" id="RHEA:21248"/>
        <dbReference type="Rhea" id="RHEA-COMP:14527"/>
        <dbReference type="Rhea" id="RHEA-COMP:17342"/>
        <dbReference type="ChEBI" id="CHEBI:33019"/>
        <dbReference type="ChEBI" id="CHEBI:61557"/>
        <dbReference type="ChEBI" id="CHEBI:140395"/>
        <dbReference type="EC" id="2.7.7.6"/>
    </reaction>
</comment>
<feature type="compositionally biased region" description="Acidic residues" evidence="13">
    <location>
        <begin position="1318"/>
        <end position="1327"/>
    </location>
</feature>
<dbReference type="InterPro" id="IPR007066">
    <property type="entry name" value="RNA_pol_Rpb1_3"/>
</dbReference>
<dbReference type="InterPro" id="IPR047107">
    <property type="entry name" value="DNA-dir_RNA_pol1_lsu_C"/>
</dbReference>
<keyword evidence="16" id="KW-1185">Reference proteome</keyword>
<keyword evidence="9 12" id="KW-0804">Transcription</keyword>
<dbReference type="SUPFAM" id="SSF64484">
    <property type="entry name" value="beta and beta-prime subunits of DNA dependent RNA-polymerase"/>
    <property type="match status" value="1"/>
</dbReference>
<evidence type="ECO:0000313" key="16">
    <source>
        <dbReference type="Proteomes" id="UP000245383"/>
    </source>
</evidence>
<feature type="region of interest" description="Disordered" evidence="13">
    <location>
        <begin position="1109"/>
        <end position="1138"/>
    </location>
</feature>
<evidence type="ECO:0000256" key="2">
    <source>
        <dbReference type="ARBA" id="ARBA00006460"/>
    </source>
</evidence>
<dbReference type="InterPro" id="IPR044893">
    <property type="entry name" value="RNA_pol_Rpb1_clamp_domain"/>
</dbReference>
<dbReference type="Pfam" id="PF05000">
    <property type="entry name" value="RNA_pol_Rpb1_4"/>
    <property type="match status" value="1"/>
</dbReference>
<dbReference type="Pfam" id="PF04997">
    <property type="entry name" value="RNA_pol_Rpb1_1"/>
    <property type="match status" value="1"/>
</dbReference>
<dbReference type="InterPro" id="IPR015699">
    <property type="entry name" value="DNA-dir_RNA_pol1_lsu_N"/>
</dbReference>
<comment type="function">
    <text evidence="12">DNA-dependent RNA polymerase catalyzes the transcription of DNA into RNA using the four ribonucleoside triphosphates as substrates.</text>
</comment>
<dbReference type="InterPro" id="IPR045867">
    <property type="entry name" value="DNA-dir_RpoC_beta_prime"/>
</dbReference>
<feature type="region of interest" description="Disordered" evidence="13">
    <location>
        <begin position="1302"/>
        <end position="1374"/>
    </location>
</feature>
<dbReference type="InterPro" id="IPR007080">
    <property type="entry name" value="RNA_pol_Rpb1_1"/>
</dbReference>
<keyword evidence="7" id="KW-0862">Zinc</keyword>
<dbReference type="FunFam" id="1.10.150.390:FF:000005">
    <property type="entry name" value="DNA-directed RNA polymerase subunit"/>
    <property type="match status" value="1"/>
</dbReference>
<keyword evidence="6" id="KW-0479">Metal-binding</keyword>
<dbReference type="Gene3D" id="4.10.860.120">
    <property type="entry name" value="RNA polymerase II, clamp domain"/>
    <property type="match status" value="1"/>
</dbReference>
<evidence type="ECO:0000313" key="15">
    <source>
        <dbReference type="EMBL" id="PVU90353.1"/>
    </source>
</evidence>
<dbReference type="CDD" id="cd02735">
    <property type="entry name" value="RNAP_I_Rpa1_C"/>
    <property type="match status" value="1"/>
</dbReference>
<feature type="compositionally biased region" description="Low complexity" evidence="13">
    <location>
        <begin position="1328"/>
        <end position="1341"/>
    </location>
</feature>
<evidence type="ECO:0000256" key="11">
    <source>
        <dbReference type="ARBA" id="ARBA00048552"/>
    </source>
</evidence>
<evidence type="ECO:0000259" key="14">
    <source>
        <dbReference type="SMART" id="SM00663"/>
    </source>
</evidence>
<dbReference type="Gene3D" id="1.10.150.390">
    <property type="match status" value="1"/>
</dbReference>
<dbReference type="CDD" id="cd01435">
    <property type="entry name" value="RNAP_I_RPA1_N"/>
    <property type="match status" value="1"/>
</dbReference>
<dbReference type="GO" id="GO:0006351">
    <property type="term" value="P:DNA-templated transcription"/>
    <property type="evidence" value="ECO:0007669"/>
    <property type="project" value="InterPro"/>
</dbReference>
<accession>A0A2T9YDE4</accession>
<dbReference type="InterPro" id="IPR007081">
    <property type="entry name" value="RNA_pol_Rpb1_5"/>
</dbReference>
<evidence type="ECO:0000256" key="5">
    <source>
        <dbReference type="ARBA" id="ARBA00022695"/>
    </source>
</evidence>
<dbReference type="FunFam" id="2.40.40.20:FF:000019">
    <property type="entry name" value="DNA-directed RNA polymerase II subunit RPB1"/>
    <property type="match status" value="1"/>
</dbReference>
<evidence type="ECO:0000256" key="4">
    <source>
        <dbReference type="ARBA" id="ARBA00022679"/>
    </source>
</evidence>
<dbReference type="Gene3D" id="3.30.70.2850">
    <property type="match status" value="1"/>
</dbReference>
<evidence type="ECO:0000256" key="3">
    <source>
        <dbReference type="ARBA" id="ARBA00022478"/>
    </source>
</evidence>
<organism evidence="15 16">
    <name type="scientific">Smittium simulii</name>
    <dbReference type="NCBI Taxonomy" id="133385"/>
    <lineage>
        <taxon>Eukaryota</taxon>
        <taxon>Fungi</taxon>
        <taxon>Fungi incertae sedis</taxon>
        <taxon>Zoopagomycota</taxon>
        <taxon>Kickxellomycotina</taxon>
        <taxon>Harpellomycetes</taxon>
        <taxon>Harpellales</taxon>
        <taxon>Legeriomycetaceae</taxon>
        <taxon>Smittium</taxon>
    </lineage>
</organism>
<dbReference type="GO" id="GO:0003899">
    <property type="term" value="F:DNA-directed RNA polymerase activity"/>
    <property type="evidence" value="ECO:0007669"/>
    <property type="project" value="UniProtKB-EC"/>
</dbReference>
<feature type="domain" description="RNA polymerase N-terminal" evidence="14">
    <location>
        <begin position="306"/>
        <end position="644"/>
    </location>
</feature>
<dbReference type="InterPro" id="IPR006592">
    <property type="entry name" value="RNA_pol_N"/>
</dbReference>
<reference evidence="15 16" key="1">
    <citation type="journal article" date="2018" name="MBio">
        <title>Comparative Genomics Reveals the Core Gene Toolbox for the Fungus-Insect Symbiosis.</title>
        <authorList>
            <person name="Wang Y."/>
            <person name="Stata M."/>
            <person name="Wang W."/>
            <person name="Stajich J.E."/>
            <person name="White M.M."/>
            <person name="Moncalvo J.M."/>
        </authorList>
    </citation>
    <scope>NUCLEOTIDE SEQUENCE [LARGE SCALE GENOMIC DNA]</scope>
    <source>
        <strain evidence="15 16">SWE-8-4</strain>
    </source>
</reference>
<evidence type="ECO:0000256" key="10">
    <source>
        <dbReference type="ARBA" id="ARBA00023242"/>
    </source>
</evidence>
<evidence type="ECO:0000256" key="1">
    <source>
        <dbReference type="ARBA" id="ARBA00004123"/>
    </source>
</evidence>
<evidence type="ECO:0000256" key="12">
    <source>
        <dbReference type="RuleBase" id="RU004279"/>
    </source>
</evidence>
<dbReference type="OrthoDB" id="270392at2759"/>
<comment type="similarity">
    <text evidence="2 12">Belongs to the RNA polymerase beta' chain family.</text>
</comment>
<dbReference type="PANTHER" id="PTHR19376">
    <property type="entry name" value="DNA-DIRECTED RNA POLYMERASE"/>
    <property type="match status" value="1"/>
</dbReference>
<dbReference type="Pfam" id="PF04983">
    <property type="entry name" value="RNA_pol_Rpb1_3"/>
    <property type="match status" value="1"/>
</dbReference>
<keyword evidence="8" id="KW-0460">Magnesium</keyword>
<dbReference type="Gene3D" id="1.10.274.100">
    <property type="entry name" value="RNA polymerase Rpb1, domain 3"/>
    <property type="match status" value="1"/>
</dbReference>
<keyword evidence="4 12" id="KW-0808">Transferase</keyword>
<dbReference type="Pfam" id="PF00623">
    <property type="entry name" value="RNA_pol_Rpb1_2"/>
    <property type="match status" value="1"/>
</dbReference>
<dbReference type="InterPro" id="IPR042102">
    <property type="entry name" value="RNA_pol_Rpb1_3_sf"/>
</dbReference>
<evidence type="ECO:0000256" key="13">
    <source>
        <dbReference type="SAM" id="MobiDB-lite"/>
    </source>
</evidence>
<keyword evidence="5 12" id="KW-0548">Nucleotidyltransferase</keyword>
<dbReference type="SMART" id="SM00663">
    <property type="entry name" value="RPOLA_N"/>
    <property type="match status" value="1"/>
</dbReference>
<dbReference type="InterPro" id="IPR000722">
    <property type="entry name" value="RNA_pol_asu"/>
</dbReference>
<dbReference type="Gene3D" id="2.40.40.20">
    <property type="match status" value="1"/>
</dbReference>
<dbReference type="GO" id="GO:0046872">
    <property type="term" value="F:metal ion binding"/>
    <property type="evidence" value="ECO:0007669"/>
    <property type="project" value="UniProtKB-KW"/>
</dbReference>
<comment type="subcellular location">
    <subcellularLocation>
        <location evidence="1">Nucleus</location>
    </subcellularLocation>
</comment>
<dbReference type="Gene3D" id="1.10.132.30">
    <property type="match status" value="1"/>
</dbReference>
<dbReference type="GO" id="GO:0005736">
    <property type="term" value="C:RNA polymerase I complex"/>
    <property type="evidence" value="ECO:0007669"/>
    <property type="project" value="TreeGrafter"/>
</dbReference>
<dbReference type="InterPro" id="IPR038120">
    <property type="entry name" value="Rpb1_funnel_sf"/>
</dbReference>
<dbReference type="InterPro" id="IPR007083">
    <property type="entry name" value="RNA_pol_Rpb1_4"/>
</dbReference>
<evidence type="ECO:0000256" key="6">
    <source>
        <dbReference type="ARBA" id="ARBA00022723"/>
    </source>
</evidence>
<dbReference type="EMBL" id="MBFR01000261">
    <property type="protein sequence ID" value="PVU90353.1"/>
    <property type="molecule type" value="Genomic_DNA"/>
</dbReference>
<dbReference type="STRING" id="133385.A0A2T9YDE4"/>
<keyword evidence="3 12" id="KW-0240">DNA-directed RNA polymerase</keyword>
<evidence type="ECO:0000256" key="7">
    <source>
        <dbReference type="ARBA" id="ARBA00022833"/>
    </source>
</evidence>
<feature type="region of interest" description="Disordered" evidence="13">
    <location>
        <begin position="143"/>
        <end position="170"/>
    </location>
</feature>
<dbReference type="EC" id="2.7.7.6" evidence="12"/>